<dbReference type="PANTHER" id="PTHR12953:SF0">
    <property type="entry name" value="SUN DOMAIN-CONTAINING OSSIFICATION FACTOR"/>
    <property type="match status" value="1"/>
</dbReference>
<dbReference type="HOGENOM" id="CLU_245414_0_0_1"/>
<sequence length="1573" mass="171714">MEFQVVIHKASLEACIVNSAGLSYQVAIMVQEIALPPRYDGDTACYLPRGLDAGSNGGVREFGSRKAAISGWASTSVWRETDSALAQATSDPLASCLLPPASRRDPHPPPPSAQRLHIHSAQHQLRHHITQSLRRIVLRRQGCTACSGLLKFGEIRPSVDMLFKLPGLLALVLLACLVALSHAFLLDSGADKEDEPGTPNHDAKRHPATRVVGTTAPPASPVDSLTSYSSIDRGCRRTTDFFQQVCSNPLGGSVSAEGAKSPSVSADLLVCSVPEVEPLVRPDSDVHSIGKAPKATYAVSGTIVIHGSASNSDSATGQRLPELGDAASSSATHNDRTADSPERPPQQYPGPGDEGFWRQRDGRHEWQPASSVQPGQKVELDNADAAESRNHANTNANQAAADGRGAFNLSEYDAWSAAQDQATFLSFQEWKQRLEQDSADRNNPQRGEAAGAETHREQLVRPSDGASATPRQADTRSGPGHTVSSNGDGGGPTRISDTSVTPSEPGARQQSIRTNPDHASAAAERVETPGPDDAQSADGPARSARNEAEPARVGLSVAASGTSAQLAKLKHRWNFASLDCAAVVHRTNPEAKFASSILSEKKDRYMLSPCPHRSSKSKGNTQFVIVELCEEIKIDTLVLANYEFFSNMFKKFTVTAARQLTGRASDWVQLGVFRARNVRGQQVFRIQSAPRSEDFFRYVRIDFLEHFGSEYYCPVSLLRVYGITEMEEWKRGYEEQPNEIDPGAGVGVGEQPFVDDALPATLTPEDALPRDPPPTLDTVNLTAKDEDVWRKHEQAFQRKMQNQSSSQLAGETEMPDTSTQQRDPQPSPVLPQQDIPRSPSETVPVRTPDLVGASDDHIQGQCLIEEDPAYKEELTDRCPRPRRQSEPFYNLISAHSRRRDAIATHRDSLAKPDGSSAIGPAKLPSGATSADVEGEQERARRASLSRAGGPVGAPQSGSESVYRAIHRRLNALEANATLSHSYIEHSGQMLREVFARMEKRQELRMSDMLRALNSSNWQQIESLKRRQHVDLQRAIFEFDVHRQQADSERRALLREVQILAEEVLLEKRLSIAQLVMLLIVFVLVGLTRGSRAAPLLHSGLAKIGRTSRKREGKSELQIAVPVSPKKMTPRSERRSDARLLQPYASPLVDKADPERSPARLVSGSGRSLTARRSQQELNGTSAVDNPPALLPSGPPRSSVARRTLPASGAKPATKAANIVYRSRSQGESMIGMLSHPRTKRRLILLLHTLDALDLEADRRRSRIAPPRSMPRRSQANDKGPPDGHTRQMPRALIKSPGDHAHRAMRTQKLITAHHRDTDHRHVRDHTTPTRDRKPEAPVFDDLAGMSSDWTERSENEEASENAACLSEEDWSHGQAPSDRMLDVPTLMHEELRLGHPPIEAKRSLPALTTNGFPRPLPGAQPHFDQKAFASSQGASAVAAPPKLRAFEAGEEPPKPAWADGRVSSSDSESEGGAWHRVLPRRTGNGSSLRRARQGTIDGKTSTSGSNAKPGGRTEAFERRASPRPSSAQGNSHKPHRPGLSRLFGTRTPDVVAPHSPDDRRSGTPDTIRSFNAV</sequence>
<feature type="compositionally biased region" description="Basic and acidic residues" evidence="5">
    <location>
        <begin position="1444"/>
        <end position="1453"/>
    </location>
</feature>
<keyword evidence="2" id="KW-0812">Transmembrane</keyword>
<feature type="region of interest" description="Disordered" evidence="5">
    <location>
        <begin position="309"/>
        <end position="359"/>
    </location>
</feature>
<name>W3VNK7_MOEAP</name>
<keyword evidence="4" id="KW-0472">Membrane</keyword>
<dbReference type="PROSITE" id="PS51469">
    <property type="entry name" value="SUN"/>
    <property type="match status" value="1"/>
</dbReference>
<feature type="compositionally biased region" description="Polar residues" evidence="5">
    <location>
        <begin position="799"/>
        <end position="824"/>
    </location>
</feature>
<evidence type="ECO:0000256" key="1">
    <source>
        <dbReference type="ARBA" id="ARBA00004308"/>
    </source>
</evidence>
<proteinExistence type="predicted"/>
<evidence type="ECO:0000256" key="5">
    <source>
        <dbReference type="SAM" id="MobiDB-lite"/>
    </source>
</evidence>
<dbReference type="InterPro" id="IPR012919">
    <property type="entry name" value="SUN_dom"/>
</dbReference>
<comment type="caution">
    <text evidence="7">The sequence shown here is derived from an EMBL/GenBank/DDBJ whole genome shotgun (WGS) entry which is preliminary data.</text>
</comment>
<evidence type="ECO:0000256" key="4">
    <source>
        <dbReference type="ARBA" id="ARBA00023136"/>
    </source>
</evidence>
<accession>W3VNK7</accession>
<dbReference type="PANTHER" id="PTHR12953">
    <property type="entry name" value="MEMBRANE PROTEIN CH1 RELATED"/>
    <property type="match status" value="1"/>
</dbReference>
<dbReference type="Proteomes" id="UP000019462">
    <property type="component" value="Unassembled WGS sequence"/>
</dbReference>
<dbReference type="Pfam" id="PF07738">
    <property type="entry name" value="Sad1_UNC"/>
    <property type="match status" value="1"/>
</dbReference>
<dbReference type="EMBL" id="AWNI01000011">
    <property type="protein sequence ID" value="ETS62341.1"/>
    <property type="molecule type" value="Genomic_DNA"/>
</dbReference>
<keyword evidence="8" id="KW-1185">Reference proteome</keyword>
<protein>
    <submittedName>
        <fullName evidence="7">Sad1 unc domain-containing protein</fullName>
    </submittedName>
</protein>
<evidence type="ECO:0000256" key="2">
    <source>
        <dbReference type="ARBA" id="ARBA00022692"/>
    </source>
</evidence>
<feature type="compositionally biased region" description="Polar residues" evidence="5">
    <location>
        <begin position="1563"/>
        <end position="1573"/>
    </location>
</feature>
<evidence type="ECO:0000313" key="7">
    <source>
        <dbReference type="EMBL" id="ETS62341.1"/>
    </source>
</evidence>
<dbReference type="InterPro" id="IPR045120">
    <property type="entry name" value="Suco/Slp1-like"/>
</dbReference>
<organism evidence="7 8">
    <name type="scientific">Moesziomyces aphidis</name>
    <name type="common">Pseudozyma aphidis</name>
    <dbReference type="NCBI Taxonomy" id="84754"/>
    <lineage>
        <taxon>Eukaryota</taxon>
        <taxon>Fungi</taxon>
        <taxon>Dikarya</taxon>
        <taxon>Basidiomycota</taxon>
        <taxon>Ustilaginomycotina</taxon>
        <taxon>Ustilaginomycetes</taxon>
        <taxon>Ustilaginales</taxon>
        <taxon>Ustilaginaceae</taxon>
        <taxon>Moesziomyces</taxon>
    </lineage>
</organism>
<reference evidence="7 8" key="1">
    <citation type="journal article" date="2014" name="Genome Announc.">
        <title>Genome sequence of the basidiomycetous fungus Pseudozyma aphidis DSM70725, an efficient producer of biosurfactant mannosylerythritol lipids.</title>
        <authorList>
            <person name="Lorenz S."/>
            <person name="Guenther M."/>
            <person name="Grumaz C."/>
            <person name="Rupp S."/>
            <person name="Zibek S."/>
            <person name="Sohn K."/>
        </authorList>
    </citation>
    <scope>NUCLEOTIDE SEQUENCE [LARGE SCALE GENOMIC DNA]</scope>
    <source>
        <strain evidence="8">ATCC 32657 / CBS 517.83 / DSM 70725 / JCM 10318 / NBRC 10182 / NRRL Y-7954 / St-0401</strain>
    </source>
</reference>
<dbReference type="GO" id="GO:0016020">
    <property type="term" value="C:membrane"/>
    <property type="evidence" value="ECO:0007669"/>
    <property type="project" value="InterPro"/>
</dbReference>
<comment type="subcellular location">
    <subcellularLocation>
        <location evidence="1">Endomembrane system</location>
    </subcellularLocation>
</comment>
<dbReference type="OrthoDB" id="266334at2759"/>
<feature type="region of interest" description="Disordered" evidence="5">
    <location>
        <begin position="1310"/>
        <end position="1342"/>
    </location>
</feature>
<feature type="compositionally biased region" description="Basic and acidic residues" evidence="5">
    <location>
        <begin position="783"/>
        <end position="796"/>
    </location>
</feature>
<feature type="region of interest" description="Disordered" evidence="5">
    <location>
        <begin position="1411"/>
        <end position="1573"/>
    </location>
</feature>
<feature type="region of interest" description="Disordered" evidence="5">
    <location>
        <begin position="1106"/>
        <end position="1213"/>
    </location>
</feature>
<evidence type="ECO:0000259" key="6">
    <source>
        <dbReference type="PROSITE" id="PS51469"/>
    </source>
</evidence>
<gene>
    <name evidence="7" type="ORF">PaG_03423</name>
</gene>
<feature type="region of interest" description="Disordered" evidence="5">
    <location>
        <begin position="435"/>
        <end position="552"/>
    </location>
</feature>
<dbReference type="GO" id="GO:0005737">
    <property type="term" value="C:cytoplasm"/>
    <property type="evidence" value="ECO:0007669"/>
    <property type="project" value="TreeGrafter"/>
</dbReference>
<feature type="region of interest" description="Disordered" evidence="5">
    <location>
        <begin position="762"/>
        <end position="853"/>
    </location>
</feature>
<feature type="domain" description="SUN" evidence="6">
    <location>
        <begin position="554"/>
        <end position="725"/>
    </location>
</feature>
<feature type="compositionally biased region" description="Basic and acidic residues" evidence="5">
    <location>
        <begin position="333"/>
        <end position="342"/>
    </location>
</feature>
<feature type="region of interest" description="Disordered" evidence="5">
    <location>
        <begin position="191"/>
        <end position="225"/>
    </location>
</feature>
<feature type="compositionally biased region" description="Polar residues" evidence="5">
    <location>
        <begin position="1164"/>
        <end position="1183"/>
    </location>
</feature>
<feature type="region of interest" description="Disordered" evidence="5">
    <location>
        <begin position="1260"/>
        <end position="1290"/>
    </location>
</feature>
<evidence type="ECO:0000256" key="3">
    <source>
        <dbReference type="ARBA" id="ARBA00022989"/>
    </source>
</evidence>
<dbReference type="GO" id="GO:0034975">
    <property type="term" value="P:protein folding in endoplasmic reticulum"/>
    <property type="evidence" value="ECO:0007669"/>
    <property type="project" value="TreeGrafter"/>
</dbReference>
<evidence type="ECO:0000313" key="8">
    <source>
        <dbReference type="Proteomes" id="UP000019462"/>
    </source>
</evidence>
<keyword evidence="3" id="KW-1133">Transmembrane helix</keyword>
<feature type="compositionally biased region" description="Basic and acidic residues" evidence="5">
    <location>
        <begin position="1313"/>
        <end position="1335"/>
    </location>
</feature>
<feature type="region of interest" description="Disordered" evidence="5">
    <location>
        <begin position="906"/>
        <end position="959"/>
    </location>
</feature>
<feature type="compositionally biased region" description="Polar residues" evidence="5">
    <location>
        <begin position="495"/>
        <end position="514"/>
    </location>
</feature>
<dbReference type="GO" id="GO:0012505">
    <property type="term" value="C:endomembrane system"/>
    <property type="evidence" value="ECO:0007669"/>
    <property type="project" value="UniProtKB-SubCell"/>
</dbReference>